<keyword evidence="3" id="KW-1185">Reference proteome</keyword>
<name>A0ABQ7DDN6_BRACR</name>
<feature type="compositionally biased region" description="Basic and acidic residues" evidence="1">
    <location>
        <begin position="413"/>
        <end position="438"/>
    </location>
</feature>
<gene>
    <name evidence="2" type="ORF">DY000_02032098</name>
</gene>
<feature type="region of interest" description="Disordered" evidence="1">
    <location>
        <begin position="398"/>
        <end position="438"/>
    </location>
</feature>
<sequence length="594" mass="67780">MFDDEETSGLTCFEPEHPSSLVLFSQDFEEESFDYSHRGPPLGTRRPMDDDLGPIFDEEDEPGPTFEAKHQAEAPSVTSIIMENQLCFDPGTTPTPLSTYIQEHCEKLDLINSLPEMFVKISYEYLKHFGFDKVKKFRVSNSIFENMVNSFQVFEPDNLSDQKRFQIGNDINSNLVLSFDQFLKHSKGFDHLEKSLEFGLQQHVFRARKSFDSFVLKENGFDLSFHKHELLTGDLFASTCALDELMIFKTLLEQKSPRVETDFCDSLLKLDIFCFETDRQYDSQSELTVLCSDFEKDRHGLKMFSIMLCIDTILACPVSNKCKEQSIDRAYQPEIWRCWYSRKMASKLQGSFCANFPFPKFYMSFKFFLSDSFHFDTCKMDLRSNLFQDGGNDALRIIDPGQDDATMAEPDDSSTKDKPGWINGEHTDLKPAGETEDELKQMVDELEPAEESMHELKPAEVRVDELDEVSELSDTTLELDKLSDTTLELSELSDTEDGAGLAAGRNGSCSAQGKVHKKCNTEHFLFLVEFPPSKHSLFRWTCASYQATFRNPSFVGIVRHIKQQMKSGSIKRLSAALVSPFNPLVLPFGEFISP</sequence>
<evidence type="ECO:0000313" key="3">
    <source>
        <dbReference type="Proteomes" id="UP000266723"/>
    </source>
</evidence>
<evidence type="ECO:0000256" key="1">
    <source>
        <dbReference type="SAM" id="MobiDB-lite"/>
    </source>
</evidence>
<protein>
    <submittedName>
        <fullName evidence="2">Uncharacterized protein</fullName>
    </submittedName>
</protein>
<evidence type="ECO:0000313" key="2">
    <source>
        <dbReference type="EMBL" id="KAF3575488.1"/>
    </source>
</evidence>
<organism evidence="2 3">
    <name type="scientific">Brassica cretica</name>
    <name type="common">Mustard</name>
    <dbReference type="NCBI Taxonomy" id="69181"/>
    <lineage>
        <taxon>Eukaryota</taxon>
        <taxon>Viridiplantae</taxon>
        <taxon>Streptophyta</taxon>
        <taxon>Embryophyta</taxon>
        <taxon>Tracheophyta</taxon>
        <taxon>Spermatophyta</taxon>
        <taxon>Magnoliopsida</taxon>
        <taxon>eudicotyledons</taxon>
        <taxon>Gunneridae</taxon>
        <taxon>Pentapetalae</taxon>
        <taxon>rosids</taxon>
        <taxon>malvids</taxon>
        <taxon>Brassicales</taxon>
        <taxon>Brassicaceae</taxon>
        <taxon>Brassiceae</taxon>
        <taxon>Brassica</taxon>
    </lineage>
</organism>
<dbReference type="Proteomes" id="UP000266723">
    <property type="component" value="Unassembled WGS sequence"/>
</dbReference>
<comment type="caution">
    <text evidence="2">The sequence shown here is derived from an EMBL/GenBank/DDBJ whole genome shotgun (WGS) entry which is preliminary data.</text>
</comment>
<dbReference type="EMBL" id="QGKV02000649">
    <property type="protein sequence ID" value="KAF3575488.1"/>
    <property type="molecule type" value="Genomic_DNA"/>
</dbReference>
<reference evidence="2 3" key="1">
    <citation type="journal article" date="2020" name="BMC Genomics">
        <title>Intraspecific diversification of the crop wild relative Brassica cretica Lam. using demographic model selection.</title>
        <authorList>
            <person name="Kioukis A."/>
            <person name="Michalopoulou V.A."/>
            <person name="Briers L."/>
            <person name="Pirintsos S."/>
            <person name="Studholme D.J."/>
            <person name="Pavlidis P."/>
            <person name="Sarris P.F."/>
        </authorList>
    </citation>
    <scope>NUCLEOTIDE SEQUENCE [LARGE SCALE GENOMIC DNA]</scope>
    <source>
        <strain evidence="3">cv. PFS-1207/04</strain>
    </source>
</reference>
<proteinExistence type="predicted"/>
<accession>A0ABQ7DDN6</accession>